<feature type="signal peptide" evidence="2">
    <location>
        <begin position="1"/>
        <end position="25"/>
    </location>
</feature>
<keyword evidence="1" id="KW-1133">Transmembrane helix</keyword>
<feature type="transmembrane region" description="Helical" evidence="1">
    <location>
        <begin position="59"/>
        <end position="88"/>
    </location>
</feature>
<dbReference type="EMBL" id="CABVGP010000001">
    <property type="protein sequence ID" value="VVJ17716.1"/>
    <property type="molecule type" value="Genomic_DNA"/>
</dbReference>
<accession>A0A6I8LQA9</accession>
<keyword evidence="5" id="KW-1185">Reference proteome</keyword>
<proteinExistence type="predicted"/>
<gene>
    <name evidence="4" type="ORF">AA23TX_02737</name>
</gene>
<keyword evidence="1" id="KW-0812">Transmembrane</keyword>
<organism evidence="4 5">
    <name type="scientific">Amycolatopsis camponoti</name>
    <dbReference type="NCBI Taxonomy" id="2606593"/>
    <lineage>
        <taxon>Bacteria</taxon>
        <taxon>Bacillati</taxon>
        <taxon>Actinomycetota</taxon>
        <taxon>Actinomycetes</taxon>
        <taxon>Pseudonocardiales</taxon>
        <taxon>Pseudonocardiaceae</taxon>
        <taxon>Amycolatopsis</taxon>
    </lineage>
</organism>
<evidence type="ECO:0000259" key="3">
    <source>
        <dbReference type="Pfam" id="PF19803"/>
    </source>
</evidence>
<evidence type="ECO:0000256" key="2">
    <source>
        <dbReference type="SAM" id="SignalP"/>
    </source>
</evidence>
<keyword evidence="1" id="KW-0472">Membrane</keyword>
<protein>
    <recommendedName>
        <fullName evidence="3">DUF6286 domain-containing protein</fullName>
    </recommendedName>
</protein>
<dbReference type="RefSeq" id="WP_155542837.1">
    <property type="nucleotide sequence ID" value="NZ_CABVGP010000001.1"/>
</dbReference>
<dbReference type="InterPro" id="IPR046253">
    <property type="entry name" value="DUF6286"/>
</dbReference>
<feature type="domain" description="DUF6286" evidence="3">
    <location>
        <begin position="68"/>
        <end position="169"/>
    </location>
</feature>
<keyword evidence="2" id="KW-0732">Signal</keyword>
<dbReference type="Proteomes" id="UP000399805">
    <property type="component" value="Unassembled WGS sequence"/>
</dbReference>
<name>A0A6I8LQA9_9PSEU</name>
<evidence type="ECO:0000256" key="1">
    <source>
        <dbReference type="SAM" id="Phobius"/>
    </source>
</evidence>
<dbReference type="Pfam" id="PF19803">
    <property type="entry name" value="DUF6286"/>
    <property type="match status" value="1"/>
</dbReference>
<dbReference type="AlphaFoldDB" id="A0A6I8LQA9"/>
<feature type="chain" id="PRO_5026344783" description="DUF6286 domain-containing protein" evidence="2">
    <location>
        <begin position="26"/>
        <end position="175"/>
    </location>
</feature>
<reference evidence="4 5" key="1">
    <citation type="submission" date="2019-09" db="EMBL/GenBank/DDBJ databases">
        <authorList>
            <person name="Leyn A S."/>
        </authorList>
    </citation>
    <scope>NUCLEOTIDE SEQUENCE [LARGE SCALE GENOMIC DNA]</scope>
    <source>
        <strain evidence="4">AA231_1</strain>
    </source>
</reference>
<evidence type="ECO:0000313" key="4">
    <source>
        <dbReference type="EMBL" id="VVJ17716.1"/>
    </source>
</evidence>
<sequence length="175" mass="18517">MKRRPRRSVPATLAALVLTAAGALAAIVAVQTILGERAWLDYGAVARRLNTLRWADFPVVAAGGVLAVVGLLLLAAALIPGTLVVLPLRGEPDSGASRRSFRATLRAAAARVDGVDKVGLKLGRRGVRVRVTTHRTRPDGLADSVRAAVAARIDRVDPARRPAVKVRLRTSRSTS</sequence>
<evidence type="ECO:0000313" key="5">
    <source>
        <dbReference type="Proteomes" id="UP000399805"/>
    </source>
</evidence>